<dbReference type="Proteomes" id="UP000256709">
    <property type="component" value="Unassembled WGS sequence"/>
</dbReference>
<dbReference type="Pfam" id="PF10263">
    <property type="entry name" value="SprT-like"/>
    <property type="match status" value="1"/>
</dbReference>
<dbReference type="EMBL" id="NBXA01000026">
    <property type="protein sequence ID" value="RFA07372.1"/>
    <property type="molecule type" value="Genomic_DNA"/>
</dbReference>
<dbReference type="GO" id="GO:0006950">
    <property type="term" value="P:response to stress"/>
    <property type="evidence" value="ECO:0007669"/>
    <property type="project" value="UniProtKB-ARBA"/>
</dbReference>
<evidence type="ECO:0000256" key="1">
    <source>
        <dbReference type="SAM" id="MobiDB-lite"/>
    </source>
</evidence>
<dbReference type="RefSeq" id="WP_116283914.1">
    <property type="nucleotide sequence ID" value="NZ_NBXA01000026.1"/>
</dbReference>
<organism evidence="3 4">
    <name type="scientific">Subtercola boreus</name>
    <dbReference type="NCBI Taxonomy" id="120213"/>
    <lineage>
        <taxon>Bacteria</taxon>
        <taxon>Bacillati</taxon>
        <taxon>Actinomycetota</taxon>
        <taxon>Actinomycetes</taxon>
        <taxon>Micrococcales</taxon>
        <taxon>Microbacteriaceae</taxon>
        <taxon>Subtercola</taxon>
    </lineage>
</organism>
<dbReference type="OrthoDB" id="9793623at2"/>
<feature type="domain" description="SprT-like" evidence="2">
    <location>
        <begin position="2"/>
        <end position="160"/>
    </location>
</feature>
<sequence>MADLHRVRTWAEALIALHLDSDPNRGDPTRSDPNRGDPTRGRWTFGFDNAKTRAGQCNYSLRRITVSRYLAARYEDDEIHQVLLHEIAHAIAGSRSGHGPRWRAVAKELGYEGKRLHQGAIADELAPWIGTCPSGHLHYRYRKPARVLGCGACSKRFDRAHVIQWVHREIPAASRRQAGTPRQGAATR</sequence>
<proteinExistence type="predicted"/>
<accession>A0A3E0VBX3</accession>
<protein>
    <submittedName>
        <fullName evidence="3">SprT domain-containing protein</fullName>
    </submittedName>
</protein>
<feature type="compositionally biased region" description="Basic and acidic residues" evidence="1">
    <location>
        <begin position="21"/>
        <end position="40"/>
    </location>
</feature>
<dbReference type="SMART" id="SM00731">
    <property type="entry name" value="SprT"/>
    <property type="match status" value="1"/>
</dbReference>
<evidence type="ECO:0000313" key="4">
    <source>
        <dbReference type="Proteomes" id="UP000256709"/>
    </source>
</evidence>
<feature type="region of interest" description="Disordered" evidence="1">
    <location>
        <begin position="21"/>
        <end position="43"/>
    </location>
</feature>
<reference evidence="3 4" key="1">
    <citation type="submission" date="2017-04" db="EMBL/GenBank/DDBJ databases">
        <title>Comparative genome analysis of Subtercola boreus.</title>
        <authorList>
            <person name="Cho Y.-J."/>
            <person name="Cho A."/>
            <person name="Kim O.-S."/>
            <person name="Lee J.-I."/>
        </authorList>
    </citation>
    <scope>NUCLEOTIDE SEQUENCE [LARGE SCALE GENOMIC DNA]</scope>
    <source>
        <strain evidence="3 4">P27444</strain>
    </source>
</reference>
<evidence type="ECO:0000313" key="3">
    <source>
        <dbReference type="EMBL" id="RFA07372.1"/>
    </source>
</evidence>
<name>A0A3E0VBX3_9MICO</name>
<gene>
    <name evidence="3" type="ORF">B7R21_14260</name>
</gene>
<dbReference type="Gene3D" id="3.30.2010.10">
    <property type="entry name" value="Metalloproteases ('zincins'), catalytic domain"/>
    <property type="match status" value="1"/>
</dbReference>
<evidence type="ECO:0000259" key="2">
    <source>
        <dbReference type="SMART" id="SM00731"/>
    </source>
</evidence>
<comment type="caution">
    <text evidence="3">The sequence shown here is derived from an EMBL/GenBank/DDBJ whole genome shotgun (WGS) entry which is preliminary data.</text>
</comment>
<dbReference type="InterPro" id="IPR006640">
    <property type="entry name" value="SprT-like_domain"/>
</dbReference>
<dbReference type="AlphaFoldDB" id="A0A3E0VBX3"/>